<accession>A0ABY2GYQ7</accession>
<protein>
    <recommendedName>
        <fullName evidence="3">Secreted protein</fullName>
    </recommendedName>
</protein>
<evidence type="ECO:0008006" key="3">
    <source>
        <dbReference type="Google" id="ProtNLM"/>
    </source>
</evidence>
<name>A0ABY2GYQ7_9HYPO</name>
<comment type="caution">
    <text evidence="1">The sequence shown here is derived from an EMBL/GenBank/DDBJ whole genome shotgun (WGS) entry which is preliminary data.</text>
</comment>
<dbReference type="GeneID" id="300578400"/>
<dbReference type="EMBL" id="PPTA01000009">
    <property type="protein sequence ID" value="TFB01100.1"/>
    <property type="molecule type" value="Genomic_DNA"/>
</dbReference>
<proteinExistence type="predicted"/>
<evidence type="ECO:0000313" key="2">
    <source>
        <dbReference type="Proteomes" id="UP001642720"/>
    </source>
</evidence>
<reference evidence="1 2" key="1">
    <citation type="submission" date="2018-01" db="EMBL/GenBank/DDBJ databases">
        <title>Genome characterization of the sugarcane-associated fungus Trichoderma ghanense CCMA-1212 and their application in lignocelulose bioconversion.</title>
        <authorList>
            <person name="Steindorff A.S."/>
            <person name="Mendes T.D."/>
            <person name="Vilela E.S.D."/>
            <person name="Rodrigues D.S."/>
            <person name="Formighieri E.F."/>
            <person name="Melo I.S."/>
            <person name="Favaro L.C.L."/>
        </authorList>
    </citation>
    <scope>NUCLEOTIDE SEQUENCE [LARGE SCALE GENOMIC DNA]</scope>
    <source>
        <strain evidence="1 2">CCMA-1212</strain>
    </source>
</reference>
<dbReference type="RefSeq" id="XP_073557301.1">
    <property type="nucleotide sequence ID" value="XM_073703950.1"/>
</dbReference>
<keyword evidence="2" id="KW-1185">Reference proteome</keyword>
<sequence length="84" mass="9013">MAGASSIDWIPGGWVAGVQLKPSFLASFTIFTLSSLLPSGCLRSQPYSATPQSLGLEYHRFGMRGEGKSHFTSTRNEVGIARHG</sequence>
<gene>
    <name evidence="1" type="ORF">CCMA1212_006748</name>
</gene>
<dbReference type="Proteomes" id="UP001642720">
    <property type="component" value="Unassembled WGS sequence"/>
</dbReference>
<organism evidence="1 2">
    <name type="scientific">Trichoderma ghanense</name>
    <dbReference type="NCBI Taxonomy" id="65468"/>
    <lineage>
        <taxon>Eukaryota</taxon>
        <taxon>Fungi</taxon>
        <taxon>Dikarya</taxon>
        <taxon>Ascomycota</taxon>
        <taxon>Pezizomycotina</taxon>
        <taxon>Sordariomycetes</taxon>
        <taxon>Hypocreomycetidae</taxon>
        <taxon>Hypocreales</taxon>
        <taxon>Hypocreaceae</taxon>
        <taxon>Trichoderma</taxon>
    </lineage>
</organism>
<evidence type="ECO:0000313" key="1">
    <source>
        <dbReference type="EMBL" id="TFB01100.1"/>
    </source>
</evidence>